<evidence type="ECO:0000313" key="2">
    <source>
        <dbReference type="EMBL" id="SDW84641.1"/>
    </source>
</evidence>
<keyword evidence="1" id="KW-0812">Transmembrane</keyword>
<dbReference type="Proteomes" id="UP000182771">
    <property type="component" value="Unassembled WGS sequence"/>
</dbReference>
<keyword evidence="1" id="KW-0472">Membrane</keyword>
<feature type="transmembrane region" description="Helical" evidence="1">
    <location>
        <begin position="195"/>
        <end position="217"/>
    </location>
</feature>
<proteinExistence type="predicted"/>
<dbReference type="AlphaFoldDB" id="A0A1H2WVQ1"/>
<feature type="transmembrane region" description="Helical" evidence="1">
    <location>
        <begin position="99"/>
        <end position="120"/>
    </location>
</feature>
<dbReference type="OrthoDB" id="9800053at2"/>
<feature type="transmembrane region" description="Helical" evidence="1">
    <location>
        <begin position="290"/>
        <end position="313"/>
    </location>
</feature>
<evidence type="ECO:0000313" key="3">
    <source>
        <dbReference type="Proteomes" id="UP000182771"/>
    </source>
</evidence>
<evidence type="ECO:0000256" key="1">
    <source>
        <dbReference type="SAM" id="Phobius"/>
    </source>
</evidence>
<comment type="caution">
    <text evidence="2">The sequence shown here is derived from an EMBL/GenBank/DDBJ whole genome shotgun (WGS) entry which is preliminary data.</text>
</comment>
<dbReference type="GeneID" id="85017256"/>
<protein>
    <submittedName>
        <fullName evidence="2">Uncharacterized membrane protein SpoIIM, required for sporulation</fullName>
    </submittedName>
</protein>
<dbReference type="PANTHER" id="PTHR35337">
    <property type="entry name" value="SLR1478 PROTEIN"/>
    <property type="match status" value="1"/>
</dbReference>
<organism evidence="2 3">
    <name type="scientific">Capnocytophaga granulosa</name>
    <dbReference type="NCBI Taxonomy" id="45242"/>
    <lineage>
        <taxon>Bacteria</taxon>
        <taxon>Pseudomonadati</taxon>
        <taxon>Bacteroidota</taxon>
        <taxon>Flavobacteriia</taxon>
        <taxon>Flavobacteriales</taxon>
        <taxon>Flavobacteriaceae</taxon>
        <taxon>Capnocytophaga</taxon>
    </lineage>
</organism>
<dbReference type="Pfam" id="PF01944">
    <property type="entry name" value="SpoIIM"/>
    <property type="match status" value="1"/>
</dbReference>
<keyword evidence="3" id="KW-1185">Reference proteome</keyword>
<dbReference type="InterPro" id="IPR002798">
    <property type="entry name" value="SpoIIM-like"/>
</dbReference>
<accession>A0A1H2WVQ1</accession>
<dbReference type="EMBL" id="FNND01000004">
    <property type="protein sequence ID" value="SDW84641.1"/>
    <property type="molecule type" value="Genomic_DNA"/>
</dbReference>
<gene>
    <name evidence="2" type="ORF">SAMN05444420_104223</name>
</gene>
<feature type="transmembrane region" description="Helical" evidence="1">
    <location>
        <begin position="262"/>
        <end position="284"/>
    </location>
</feature>
<dbReference type="RefSeq" id="WP_016420835.1">
    <property type="nucleotide sequence ID" value="NZ_FNND01000004.1"/>
</dbReference>
<dbReference type="PANTHER" id="PTHR35337:SF1">
    <property type="entry name" value="SLR1478 PROTEIN"/>
    <property type="match status" value="1"/>
</dbReference>
<sequence length="324" mass="37595">MREVAFIKQNKDKWLEVEAVLNERKPISPDQMADYYVQLLGDLSFAQTYYPKSNTVTYLNFLVTQIYQKIYKTKRIEKNRLKFFFTDYVPMLAYKYRKLIYFSFILFFFFALVGTLSAYYEPRYVRVIMGDTYINKTLEHIERGDPMAIYKQGSNWATAIAITFNNIKVAFYCFLCGITAGTVTFLMALQNAVMLGAFTYFCYDMGVIDAALRALWLHGAMEIFSIIIAIAAGFVLTGGILFPKTYSRMLSFKIAFKEGVSLLFGTVPFFIAAGFIEGFITRYYYDMPLWLNLTIILGTLAVITYYFLIYPIVKHYKSNSQKYE</sequence>
<reference evidence="2 3" key="1">
    <citation type="submission" date="2016-10" db="EMBL/GenBank/DDBJ databases">
        <authorList>
            <person name="Varghese N."/>
            <person name="Submissions S."/>
        </authorList>
    </citation>
    <scope>NUCLEOTIDE SEQUENCE [LARGE SCALE GENOMIC DNA]</scope>
    <source>
        <strain evidence="2 3">DSM 11449</strain>
    </source>
</reference>
<keyword evidence="1" id="KW-1133">Transmembrane helix</keyword>
<name>A0A1H2WVQ1_9FLAO</name>
<feature type="transmembrane region" description="Helical" evidence="1">
    <location>
        <begin position="223"/>
        <end position="242"/>
    </location>
</feature>